<dbReference type="CDD" id="cd01992">
    <property type="entry name" value="TilS_N"/>
    <property type="match status" value="1"/>
</dbReference>
<keyword evidence="5 8" id="KW-0547">Nucleotide-binding</keyword>
<proteinExistence type="inferred from homology"/>
<dbReference type="InterPro" id="IPR012795">
    <property type="entry name" value="tRNA_Ile_lys_synt_N"/>
</dbReference>
<evidence type="ECO:0000259" key="9">
    <source>
        <dbReference type="SMART" id="SM00977"/>
    </source>
</evidence>
<name>A0A1G7YQ36_9BACT</name>
<comment type="catalytic activity">
    <reaction evidence="7 8">
        <text>cytidine(34) in tRNA(Ile2) + L-lysine + ATP = lysidine(34) in tRNA(Ile2) + AMP + diphosphate + H(+)</text>
        <dbReference type="Rhea" id="RHEA:43744"/>
        <dbReference type="Rhea" id="RHEA-COMP:10625"/>
        <dbReference type="Rhea" id="RHEA-COMP:10670"/>
        <dbReference type="ChEBI" id="CHEBI:15378"/>
        <dbReference type="ChEBI" id="CHEBI:30616"/>
        <dbReference type="ChEBI" id="CHEBI:32551"/>
        <dbReference type="ChEBI" id="CHEBI:33019"/>
        <dbReference type="ChEBI" id="CHEBI:82748"/>
        <dbReference type="ChEBI" id="CHEBI:83665"/>
        <dbReference type="ChEBI" id="CHEBI:456215"/>
        <dbReference type="EC" id="6.3.4.19"/>
    </reaction>
</comment>
<evidence type="ECO:0000256" key="2">
    <source>
        <dbReference type="ARBA" id="ARBA00022490"/>
    </source>
</evidence>
<evidence type="ECO:0000256" key="3">
    <source>
        <dbReference type="ARBA" id="ARBA00022598"/>
    </source>
</evidence>
<dbReference type="InterPro" id="IPR014729">
    <property type="entry name" value="Rossmann-like_a/b/a_fold"/>
</dbReference>
<dbReference type="InterPro" id="IPR011063">
    <property type="entry name" value="TilS/TtcA_N"/>
</dbReference>
<keyword evidence="11" id="KW-1185">Reference proteome</keyword>
<dbReference type="GO" id="GO:0006400">
    <property type="term" value="P:tRNA modification"/>
    <property type="evidence" value="ECO:0007669"/>
    <property type="project" value="UniProtKB-UniRule"/>
</dbReference>
<dbReference type="Pfam" id="PF01171">
    <property type="entry name" value="ATP_bind_3"/>
    <property type="match status" value="1"/>
</dbReference>
<comment type="similarity">
    <text evidence="8">Belongs to the tRNA(Ile)-lysidine synthase family.</text>
</comment>
<comment type="subcellular location">
    <subcellularLocation>
        <location evidence="1 8">Cytoplasm</location>
    </subcellularLocation>
</comment>
<dbReference type="Pfam" id="PF11734">
    <property type="entry name" value="TilS_C"/>
    <property type="match status" value="1"/>
</dbReference>
<comment type="domain">
    <text evidence="8">The N-terminal region contains the highly conserved SGGXDS motif, predicted to be a P-loop motif involved in ATP binding.</text>
</comment>
<dbReference type="GO" id="GO:0005524">
    <property type="term" value="F:ATP binding"/>
    <property type="evidence" value="ECO:0007669"/>
    <property type="project" value="UniProtKB-UniRule"/>
</dbReference>
<feature type="binding site" evidence="8">
    <location>
        <begin position="26"/>
        <end position="31"/>
    </location>
    <ligand>
        <name>ATP</name>
        <dbReference type="ChEBI" id="CHEBI:30616"/>
    </ligand>
</feature>
<dbReference type="SUPFAM" id="SSF52402">
    <property type="entry name" value="Adenine nucleotide alpha hydrolases-like"/>
    <property type="match status" value="1"/>
</dbReference>
<protein>
    <recommendedName>
        <fullName evidence="8">tRNA(Ile)-lysidine synthase</fullName>
        <ecNumber evidence="8">6.3.4.19</ecNumber>
    </recommendedName>
    <alternativeName>
        <fullName evidence="8">tRNA(Ile)-2-lysyl-cytidine synthase</fullName>
    </alternativeName>
    <alternativeName>
        <fullName evidence="8">tRNA(Ile)-lysidine synthetase</fullName>
    </alternativeName>
</protein>
<evidence type="ECO:0000256" key="8">
    <source>
        <dbReference type="HAMAP-Rule" id="MF_01161"/>
    </source>
</evidence>
<keyword evidence="6 8" id="KW-0067">ATP-binding</keyword>
<dbReference type="Proteomes" id="UP000198779">
    <property type="component" value="Unassembled WGS sequence"/>
</dbReference>
<keyword evidence="3 8" id="KW-0436">Ligase</keyword>
<evidence type="ECO:0000256" key="4">
    <source>
        <dbReference type="ARBA" id="ARBA00022694"/>
    </source>
</evidence>
<accession>A0A1G7YQ36</accession>
<reference evidence="11" key="1">
    <citation type="submission" date="2016-10" db="EMBL/GenBank/DDBJ databases">
        <authorList>
            <person name="Varghese N."/>
            <person name="Submissions S."/>
        </authorList>
    </citation>
    <scope>NUCLEOTIDE SEQUENCE [LARGE SCALE GENOMIC DNA]</scope>
    <source>
        <strain evidence="11">BP1-148</strain>
    </source>
</reference>
<dbReference type="NCBIfam" id="TIGR02433">
    <property type="entry name" value="lysidine_TilS_C"/>
    <property type="match status" value="1"/>
</dbReference>
<keyword evidence="4 8" id="KW-0819">tRNA processing</keyword>
<dbReference type="AlphaFoldDB" id="A0A1G7YQ36"/>
<comment type="function">
    <text evidence="8">Ligates lysine onto the cytidine present at position 34 of the AUA codon-specific tRNA(Ile) that contains the anticodon CAU, in an ATP-dependent manner. Cytidine is converted to lysidine, thus changing the amino acid specificity of the tRNA from methionine to isoleucine.</text>
</comment>
<dbReference type="STRING" id="645274.SAMN04487901_11445"/>
<dbReference type="EC" id="6.3.4.19" evidence="8"/>
<keyword evidence="2 8" id="KW-0963">Cytoplasm</keyword>
<evidence type="ECO:0000256" key="1">
    <source>
        <dbReference type="ARBA" id="ARBA00004496"/>
    </source>
</evidence>
<dbReference type="InterPro" id="IPR012796">
    <property type="entry name" value="Lysidine-tRNA-synth_C"/>
</dbReference>
<gene>
    <name evidence="8" type="primary">tilS</name>
    <name evidence="10" type="ORF">SAMN04487901_11445</name>
</gene>
<dbReference type="GO" id="GO:0005737">
    <property type="term" value="C:cytoplasm"/>
    <property type="evidence" value="ECO:0007669"/>
    <property type="project" value="UniProtKB-SubCell"/>
</dbReference>
<dbReference type="SUPFAM" id="SSF56037">
    <property type="entry name" value="PheT/TilS domain"/>
    <property type="match status" value="1"/>
</dbReference>
<evidence type="ECO:0000256" key="6">
    <source>
        <dbReference type="ARBA" id="ARBA00022840"/>
    </source>
</evidence>
<dbReference type="RefSeq" id="WP_091818551.1">
    <property type="nucleotide sequence ID" value="NZ_FNCQ01000014.1"/>
</dbReference>
<organism evidence="10 11">
    <name type="scientific">Prevotella communis</name>
    <dbReference type="NCBI Taxonomy" id="2913614"/>
    <lineage>
        <taxon>Bacteria</taxon>
        <taxon>Pseudomonadati</taxon>
        <taxon>Bacteroidota</taxon>
        <taxon>Bacteroidia</taxon>
        <taxon>Bacteroidales</taxon>
        <taxon>Prevotellaceae</taxon>
        <taxon>Prevotella</taxon>
    </lineage>
</organism>
<dbReference type="HAMAP" id="MF_01161">
    <property type="entry name" value="tRNA_Ile_lys_synt"/>
    <property type="match status" value="1"/>
</dbReference>
<dbReference type="SMART" id="SM00977">
    <property type="entry name" value="TilS_C"/>
    <property type="match status" value="1"/>
</dbReference>
<sequence length="438" mass="49389">MLNKVRQYISEHRLLDADKRYLVALSGGADSVCLLLVLKQLGYQVEAAHCNFLLRGDESHRDEAFAQTLCNEHDIPLHVIHFDTRTYAQLHKVSIEMAARDLRYQYFENLRRDIQAEGICVAHHQDDSVETILMNLLRGTGIHGLSGIKPRNGFILRPLLCVSRKEIEAWLAGQHQTYVTDSTNLEADVVRNKLRLNVIPQLQAITPSAVGNILQTAQHISEATTVYDHYMQEAIGRLVDNDSITIYTLLQEPSPESILHQWLSPLGFTSALIENIWQSVATSQSGAEWYSATHQLTISRGKLIVEPKQAERPTLRIPETGVYIYDDNTKIRLSTKEGANIIPTPTIACLDAEKVKFPVILRPVEKGDRFTPYGMKGSKPISDYLTDLHLSVFEKRRTLVLCQSDGTILWLAGYRPDAHFCVTSSTHSTLIITLEIQE</sequence>
<dbReference type="EMBL" id="FNCQ01000014">
    <property type="protein sequence ID" value="SDG98643.1"/>
    <property type="molecule type" value="Genomic_DNA"/>
</dbReference>
<dbReference type="GO" id="GO:0032267">
    <property type="term" value="F:tRNA(Ile)-lysidine synthase activity"/>
    <property type="evidence" value="ECO:0007669"/>
    <property type="project" value="UniProtKB-EC"/>
</dbReference>
<dbReference type="PANTHER" id="PTHR43033">
    <property type="entry name" value="TRNA(ILE)-LYSIDINE SYNTHASE-RELATED"/>
    <property type="match status" value="1"/>
</dbReference>
<evidence type="ECO:0000256" key="7">
    <source>
        <dbReference type="ARBA" id="ARBA00048539"/>
    </source>
</evidence>
<evidence type="ECO:0000256" key="5">
    <source>
        <dbReference type="ARBA" id="ARBA00022741"/>
    </source>
</evidence>
<dbReference type="PANTHER" id="PTHR43033:SF1">
    <property type="entry name" value="TRNA(ILE)-LYSIDINE SYNTHASE-RELATED"/>
    <property type="match status" value="1"/>
</dbReference>
<evidence type="ECO:0000313" key="10">
    <source>
        <dbReference type="EMBL" id="SDG98643.1"/>
    </source>
</evidence>
<dbReference type="InterPro" id="IPR012094">
    <property type="entry name" value="tRNA_Ile_lys_synt"/>
</dbReference>
<dbReference type="Gene3D" id="3.40.50.620">
    <property type="entry name" value="HUPs"/>
    <property type="match status" value="1"/>
</dbReference>
<dbReference type="NCBIfam" id="TIGR02432">
    <property type="entry name" value="lysidine_TilS_N"/>
    <property type="match status" value="1"/>
</dbReference>
<feature type="domain" description="Lysidine-tRNA(Ile) synthetase C-terminal" evidence="9">
    <location>
        <begin position="359"/>
        <end position="432"/>
    </location>
</feature>
<evidence type="ECO:0000313" key="11">
    <source>
        <dbReference type="Proteomes" id="UP000198779"/>
    </source>
</evidence>